<sequence length="52" mass="6433">MRRYFHFKKAQFESQQMCFPESLLPIHSSLFFWRMKVHHSVMINCWRALSDV</sequence>
<reference evidence="2" key="1">
    <citation type="submission" date="2017-02" db="UniProtKB">
        <authorList>
            <consortium name="WormBaseParasite"/>
        </authorList>
    </citation>
    <scope>IDENTIFICATION</scope>
</reference>
<dbReference type="WBParaSite" id="ALUE_0001397401-mRNA-1">
    <property type="protein sequence ID" value="ALUE_0001397401-mRNA-1"/>
    <property type="gene ID" value="ALUE_0001397401"/>
</dbReference>
<keyword evidence="1" id="KW-1185">Reference proteome</keyword>
<proteinExistence type="predicted"/>
<dbReference type="Proteomes" id="UP000036681">
    <property type="component" value="Unplaced"/>
</dbReference>
<accession>A0A0M3I976</accession>
<evidence type="ECO:0000313" key="1">
    <source>
        <dbReference type="Proteomes" id="UP000036681"/>
    </source>
</evidence>
<evidence type="ECO:0000313" key="2">
    <source>
        <dbReference type="WBParaSite" id="ALUE_0001397401-mRNA-1"/>
    </source>
</evidence>
<name>A0A0M3I976_ASCLU</name>
<organism evidence="1 2">
    <name type="scientific">Ascaris lumbricoides</name>
    <name type="common">Giant roundworm</name>
    <dbReference type="NCBI Taxonomy" id="6252"/>
    <lineage>
        <taxon>Eukaryota</taxon>
        <taxon>Metazoa</taxon>
        <taxon>Ecdysozoa</taxon>
        <taxon>Nematoda</taxon>
        <taxon>Chromadorea</taxon>
        <taxon>Rhabditida</taxon>
        <taxon>Spirurina</taxon>
        <taxon>Ascaridomorpha</taxon>
        <taxon>Ascaridoidea</taxon>
        <taxon>Ascarididae</taxon>
        <taxon>Ascaris</taxon>
    </lineage>
</organism>
<dbReference type="AlphaFoldDB" id="A0A0M3I976"/>
<protein>
    <submittedName>
        <fullName evidence="2">Uncharacterized protein</fullName>
    </submittedName>
</protein>